<evidence type="ECO:0000313" key="2">
    <source>
        <dbReference type="EMBL" id="KAJ6797914.1"/>
    </source>
</evidence>
<gene>
    <name evidence="2" type="ORF">M6B38_215005</name>
</gene>
<sequence length="79" mass="9188">MSKSSRLQKLITIADDETHYQFYILTSLWCGCLQICTKLCYGMMVTRNAYNVIKAQCVAKYFDMDEAAEKDNLIYEIEV</sequence>
<accession>A0AAX6E1H5</accession>
<comment type="caution">
    <text evidence="2">The sequence shown here is derived from an EMBL/GenBank/DDBJ whole genome shotgun (WGS) entry which is preliminary data.</text>
</comment>
<feature type="transmembrane region" description="Helical" evidence="1">
    <location>
        <begin position="20"/>
        <end position="41"/>
    </location>
</feature>
<dbReference type="EMBL" id="JANAVB010040619">
    <property type="protein sequence ID" value="KAJ6797914.1"/>
    <property type="molecule type" value="Genomic_DNA"/>
</dbReference>
<dbReference type="Proteomes" id="UP001140949">
    <property type="component" value="Unassembled WGS sequence"/>
</dbReference>
<evidence type="ECO:0000313" key="3">
    <source>
        <dbReference type="Proteomes" id="UP001140949"/>
    </source>
</evidence>
<keyword evidence="1" id="KW-0472">Membrane</keyword>
<reference evidence="2" key="2">
    <citation type="submission" date="2023-04" db="EMBL/GenBank/DDBJ databases">
        <authorList>
            <person name="Bruccoleri R.E."/>
            <person name="Oakeley E.J."/>
            <person name="Faust A.-M."/>
            <person name="Dessus-Babus S."/>
            <person name="Altorfer M."/>
            <person name="Burckhardt D."/>
            <person name="Oertli M."/>
            <person name="Naumann U."/>
            <person name="Petersen F."/>
            <person name="Wong J."/>
        </authorList>
    </citation>
    <scope>NUCLEOTIDE SEQUENCE</scope>
    <source>
        <strain evidence="2">GSM-AAB239-AS_SAM_17_03QT</strain>
        <tissue evidence="2">Leaf</tissue>
    </source>
</reference>
<reference evidence="2" key="1">
    <citation type="journal article" date="2023" name="GigaByte">
        <title>Genome assembly of the bearded iris, Iris pallida Lam.</title>
        <authorList>
            <person name="Bruccoleri R.E."/>
            <person name="Oakeley E.J."/>
            <person name="Faust A.M.E."/>
            <person name="Altorfer M."/>
            <person name="Dessus-Babus S."/>
            <person name="Burckhardt D."/>
            <person name="Oertli M."/>
            <person name="Naumann U."/>
            <person name="Petersen F."/>
            <person name="Wong J."/>
        </authorList>
    </citation>
    <scope>NUCLEOTIDE SEQUENCE</scope>
    <source>
        <strain evidence="2">GSM-AAB239-AS_SAM_17_03QT</strain>
    </source>
</reference>
<name>A0AAX6E1H5_IRIPA</name>
<dbReference type="PROSITE" id="PS51257">
    <property type="entry name" value="PROKAR_LIPOPROTEIN"/>
    <property type="match status" value="1"/>
</dbReference>
<proteinExistence type="predicted"/>
<keyword evidence="1" id="KW-1133">Transmembrane helix</keyword>
<dbReference type="AlphaFoldDB" id="A0AAX6E1H5"/>
<protein>
    <submittedName>
        <fullName evidence="2">BTB/POZ domain-containing protein NPY2-like</fullName>
    </submittedName>
</protein>
<keyword evidence="1" id="KW-0812">Transmembrane</keyword>
<evidence type="ECO:0000256" key="1">
    <source>
        <dbReference type="SAM" id="Phobius"/>
    </source>
</evidence>
<keyword evidence="3" id="KW-1185">Reference proteome</keyword>
<organism evidence="2 3">
    <name type="scientific">Iris pallida</name>
    <name type="common">Sweet iris</name>
    <dbReference type="NCBI Taxonomy" id="29817"/>
    <lineage>
        <taxon>Eukaryota</taxon>
        <taxon>Viridiplantae</taxon>
        <taxon>Streptophyta</taxon>
        <taxon>Embryophyta</taxon>
        <taxon>Tracheophyta</taxon>
        <taxon>Spermatophyta</taxon>
        <taxon>Magnoliopsida</taxon>
        <taxon>Liliopsida</taxon>
        <taxon>Asparagales</taxon>
        <taxon>Iridaceae</taxon>
        <taxon>Iridoideae</taxon>
        <taxon>Irideae</taxon>
        <taxon>Iris</taxon>
    </lineage>
</organism>